<name>A0A813WPZ4_9BILA</name>
<dbReference type="Proteomes" id="UP000663864">
    <property type="component" value="Unassembled WGS sequence"/>
</dbReference>
<evidence type="ECO:0000313" key="3">
    <source>
        <dbReference type="EMBL" id="CAF3776318.1"/>
    </source>
</evidence>
<feature type="compositionally biased region" description="Polar residues" evidence="1">
    <location>
        <begin position="255"/>
        <end position="266"/>
    </location>
</feature>
<dbReference type="Proteomes" id="UP000663836">
    <property type="component" value="Unassembled WGS sequence"/>
</dbReference>
<dbReference type="EMBL" id="CAJNOT010000131">
    <property type="protein sequence ID" value="CAF0855504.1"/>
    <property type="molecule type" value="Genomic_DNA"/>
</dbReference>
<feature type="compositionally biased region" description="Basic and acidic residues" evidence="1">
    <location>
        <begin position="99"/>
        <end position="110"/>
    </location>
</feature>
<feature type="region of interest" description="Disordered" evidence="1">
    <location>
        <begin position="255"/>
        <end position="278"/>
    </location>
</feature>
<feature type="region of interest" description="Disordered" evidence="1">
    <location>
        <begin position="85"/>
        <end position="140"/>
    </location>
</feature>
<gene>
    <name evidence="3" type="ORF">JBS370_LOCUS13977</name>
    <name evidence="2" type="ORF">ZHD862_LOCUS5099</name>
</gene>
<accession>A0A813WPZ4</accession>
<dbReference type="AlphaFoldDB" id="A0A813WPZ4"/>
<evidence type="ECO:0000313" key="4">
    <source>
        <dbReference type="Proteomes" id="UP000663864"/>
    </source>
</evidence>
<protein>
    <submittedName>
        <fullName evidence="2">Uncharacterized protein</fullName>
    </submittedName>
</protein>
<sequence length="364" mass="41549">MTDHNQHHGPISTVQLSPFGEEQWNRIVTYSPIYVHWTDMLMMSQQRTHKPSSGKLNLMGHIDLNTLKLEDELLLNELHDIRKAAANPSKGKNTNNESKVVDDTQNHREAPSTIDDYQASSTNFSHDSREPAKHHSSYVESSFIEQQYKIKRPVLSNQTIPLQPNGDNQVKKLSQISFGTKQPSSIITQLRQSAIIREQSFSTTNDNRISSPLSVSSSKRNIVSAHSNHNYCQQQKYQASKSSLSNDINTTGSIHEQLTRESSSSFKGVRARSTTSSRSTIRMLKTKNDRKRQKQNIELKTLLVDPYKQIPWNDGILDESIPNSLEIMHKTCGPGTPFEQNLRYNYHRQLNLFRNGSMRSLKYS</sequence>
<reference evidence="2" key="1">
    <citation type="submission" date="2021-02" db="EMBL/GenBank/DDBJ databases">
        <authorList>
            <person name="Nowell W R."/>
        </authorList>
    </citation>
    <scope>NUCLEOTIDE SEQUENCE</scope>
</reference>
<evidence type="ECO:0000313" key="2">
    <source>
        <dbReference type="EMBL" id="CAF0855504.1"/>
    </source>
</evidence>
<organism evidence="2 4">
    <name type="scientific">Rotaria sordida</name>
    <dbReference type="NCBI Taxonomy" id="392033"/>
    <lineage>
        <taxon>Eukaryota</taxon>
        <taxon>Metazoa</taxon>
        <taxon>Spiralia</taxon>
        <taxon>Gnathifera</taxon>
        <taxon>Rotifera</taxon>
        <taxon>Eurotatoria</taxon>
        <taxon>Bdelloidea</taxon>
        <taxon>Philodinida</taxon>
        <taxon>Philodinidae</taxon>
        <taxon>Rotaria</taxon>
    </lineage>
</organism>
<evidence type="ECO:0000256" key="1">
    <source>
        <dbReference type="SAM" id="MobiDB-lite"/>
    </source>
</evidence>
<comment type="caution">
    <text evidence="2">The sequence shown here is derived from an EMBL/GenBank/DDBJ whole genome shotgun (WGS) entry which is preliminary data.</text>
</comment>
<dbReference type="EMBL" id="CAJOBD010001232">
    <property type="protein sequence ID" value="CAF3776318.1"/>
    <property type="molecule type" value="Genomic_DNA"/>
</dbReference>
<proteinExistence type="predicted"/>